<name>A0A8H9IRP6_9PSEU</name>
<evidence type="ECO:0000313" key="2">
    <source>
        <dbReference type="EMBL" id="GHF50194.1"/>
    </source>
</evidence>
<reference evidence="2" key="2">
    <citation type="submission" date="2020-09" db="EMBL/GenBank/DDBJ databases">
        <authorList>
            <person name="Sun Q."/>
            <person name="Zhou Y."/>
        </authorList>
    </citation>
    <scope>NUCLEOTIDE SEQUENCE</scope>
    <source>
        <strain evidence="2">CGMCC 4.7679</strain>
    </source>
</reference>
<feature type="transmembrane region" description="Helical" evidence="1">
    <location>
        <begin position="38"/>
        <end position="59"/>
    </location>
</feature>
<comment type="caution">
    <text evidence="2">The sequence shown here is derived from an EMBL/GenBank/DDBJ whole genome shotgun (WGS) entry which is preliminary data.</text>
</comment>
<keyword evidence="3" id="KW-1185">Reference proteome</keyword>
<accession>A0A8H9IRP6</accession>
<proteinExistence type="predicted"/>
<sequence>MKPFTRLYGAGPAHLLVLLACLALAAYAASFLLGDPALFTILVWFAGAAVAHDFVLFPLAALADRLLCRAPMRVVNHLRLPLLGAGLTFVLFLPGIVRQGGDTHLAATGLTQQPYLGRWLWLVLAMFVLSGLVYAVRALRARWVEEDS</sequence>
<feature type="transmembrane region" description="Helical" evidence="1">
    <location>
        <begin position="80"/>
        <end position="99"/>
    </location>
</feature>
<protein>
    <recommendedName>
        <fullName evidence="4">Lipoprotein</fullName>
    </recommendedName>
</protein>
<dbReference type="PROSITE" id="PS51257">
    <property type="entry name" value="PROKAR_LIPOPROTEIN"/>
    <property type="match status" value="1"/>
</dbReference>
<dbReference type="AlphaFoldDB" id="A0A8H9IRP6"/>
<keyword evidence="1" id="KW-0812">Transmembrane</keyword>
<keyword evidence="1" id="KW-0472">Membrane</keyword>
<keyword evidence="1" id="KW-1133">Transmembrane helix</keyword>
<gene>
    <name evidence="2" type="ORF">GCM10017566_24130</name>
</gene>
<evidence type="ECO:0000313" key="3">
    <source>
        <dbReference type="Proteomes" id="UP000658656"/>
    </source>
</evidence>
<dbReference type="EMBL" id="BNAV01000003">
    <property type="protein sequence ID" value="GHF50194.1"/>
    <property type="molecule type" value="Genomic_DNA"/>
</dbReference>
<organism evidence="2 3">
    <name type="scientific">Amycolatopsis bartoniae</name>
    <dbReference type="NCBI Taxonomy" id="941986"/>
    <lineage>
        <taxon>Bacteria</taxon>
        <taxon>Bacillati</taxon>
        <taxon>Actinomycetota</taxon>
        <taxon>Actinomycetes</taxon>
        <taxon>Pseudonocardiales</taxon>
        <taxon>Pseudonocardiaceae</taxon>
        <taxon>Amycolatopsis</taxon>
    </lineage>
</organism>
<feature type="transmembrane region" description="Helical" evidence="1">
    <location>
        <begin position="119"/>
        <end position="139"/>
    </location>
</feature>
<evidence type="ECO:0008006" key="4">
    <source>
        <dbReference type="Google" id="ProtNLM"/>
    </source>
</evidence>
<dbReference type="RefSeq" id="WP_229880613.1">
    <property type="nucleotide sequence ID" value="NZ_BNAV01000003.1"/>
</dbReference>
<dbReference type="Proteomes" id="UP000658656">
    <property type="component" value="Unassembled WGS sequence"/>
</dbReference>
<evidence type="ECO:0000256" key="1">
    <source>
        <dbReference type="SAM" id="Phobius"/>
    </source>
</evidence>
<reference evidence="2" key="1">
    <citation type="journal article" date="2014" name="Int. J. Syst. Evol. Microbiol.">
        <title>Complete genome sequence of Corynebacterium casei LMG S-19264T (=DSM 44701T), isolated from a smear-ripened cheese.</title>
        <authorList>
            <consortium name="US DOE Joint Genome Institute (JGI-PGF)"/>
            <person name="Walter F."/>
            <person name="Albersmeier A."/>
            <person name="Kalinowski J."/>
            <person name="Ruckert C."/>
        </authorList>
    </citation>
    <scope>NUCLEOTIDE SEQUENCE</scope>
    <source>
        <strain evidence="2">CGMCC 4.7679</strain>
    </source>
</reference>